<dbReference type="Pfam" id="PF00480">
    <property type="entry name" value="ROK"/>
    <property type="match status" value="1"/>
</dbReference>
<evidence type="ECO:0000313" key="10">
    <source>
        <dbReference type="Proteomes" id="UP000187367"/>
    </source>
</evidence>
<dbReference type="InterPro" id="IPR004654">
    <property type="entry name" value="ROK_glcA"/>
</dbReference>
<name>A0A1R1RU75_9BACI</name>
<evidence type="ECO:0000256" key="4">
    <source>
        <dbReference type="ARBA" id="ARBA00022679"/>
    </source>
</evidence>
<dbReference type="PROSITE" id="PS01125">
    <property type="entry name" value="ROK"/>
    <property type="match status" value="1"/>
</dbReference>
<dbReference type="InterPro" id="IPR000600">
    <property type="entry name" value="ROK"/>
</dbReference>
<sequence length="324" mass="33553">MNDSWLVGIDLGGTTVKLAFVSAYGEIQHKWEIPTDKSGNTVTLSIAKAIDSKLEEIGKPKRILKWIGMGAPGPVDTETGIVYKTTNMGWENYPLKDHLEAETGLPAVIENDANIAALGEMWKGAGDGAKDLFLVTLGTGVGGGIIVNGEIVHGKNGAGGEIGHICSVAEGGAPCNCGKTGCIETIASATGIVRIAKEKVEAGGCESVLTGFPDLTARHIFQAAEQNDPAAVQVVEYVTNHLGLVLANLASSLNPSKIVIGGGVSKAGEILRSKVEKSFGKYVFPRAGEAADIVIASLGNDAGVIGGAWIAKNAWLKSEAQPVI</sequence>
<evidence type="ECO:0000256" key="7">
    <source>
        <dbReference type="ARBA" id="ARBA00022840"/>
    </source>
</evidence>
<dbReference type="Proteomes" id="UP000187367">
    <property type="component" value="Unassembled WGS sequence"/>
</dbReference>
<dbReference type="AlphaFoldDB" id="A0A1R1RU75"/>
<evidence type="ECO:0000256" key="1">
    <source>
        <dbReference type="ARBA" id="ARBA00006479"/>
    </source>
</evidence>
<dbReference type="InterPro" id="IPR049874">
    <property type="entry name" value="ROK_cs"/>
</dbReference>
<keyword evidence="10" id="KW-1185">Reference proteome</keyword>
<dbReference type="GO" id="GO:0005524">
    <property type="term" value="F:ATP binding"/>
    <property type="evidence" value="ECO:0007669"/>
    <property type="project" value="UniProtKB-KW"/>
</dbReference>
<proteinExistence type="inferred from homology"/>
<comment type="caution">
    <text evidence="9">The sequence shown here is derived from an EMBL/GenBank/DDBJ whole genome shotgun (WGS) entry which is preliminary data.</text>
</comment>
<dbReference type="InterPro" id="IPR043129">
    <property type="entry name" value="ATPase_NBD"/>
</dbReference>
<accession>A0A1R1RU75</accession>
<evidence type="ECO:0000256" key="3">
    <source>
        <dbReference type="ARBA" id="ARBA00014701"/>
    </source>
</evidence>
<reference evidence="9 10" key="1">
    <citation type="submission" date="2017-01" db="EMBL/GenBank/DDBJ databases">
        <title>Bacillus phylogenomics.</title>
        <authorList>
            <person name="Dunlap C."/>
        </authorList>
    </citation>
    <scope>NUCLEOTIDE SEQUENCE [LARGE SCALE GENOMIC DNA]</scope>
    <source>
        <strain evidence="9 10">NRRL B-41282</strain>
    </source>
</reference>
<dbReference type="EMBL" id="MTJL01000044">
    <property type="protein sequence ID" value="OMH99912.1"/>
    <property type="molecule type" value="Genomic_DNA"/>
</dbReference>
<keyword evidence="7" id="KW-0067">ATP-binding</keyword>
<dbReference type="SUPFAM" id="SSF53067">
    <property type="entry name" value="Actin-like ATPase domain"/>
    <property type="match status" value="1"/>
</dbReference>
<keyword evidence="6" id="KW-0418">Kinase</keyword>
<comment type="similarity">
    <text evidence="1">Belongs to the ROK (NagC/XylR) family.</text>
</comment>
<dbReference type="OrthoDB" id="9810372at2"/>
<organism evidence="9 10">
    <name type="scientific">Bacillus swezeyi</name>
    <dbReference type="NCBI Taxonomy" id="1925020"/>
    <lineage>
        <taxon>Bacteria</taxon>
        <taxon>Bacillati</taxon>
        <taxon>Bacillota</taxon>
        <taxon>Bacilli</taxon>
        <taxon>Bacillales</taxon>
        <taxon>Bacillaceae</taxon>
        <taxon>Bacillus</taxon>
    </lineage>
</organism>
<dbReference type="GO" id="GO:0006096">
    <property type="term" value="P:glycolytic process"/>
    <property type="evidence" value="ECO:0007669"/>
    <property type="project" value="InterPro"/>
</dbReference>
<dbReference type="RefSeq" id="WP_076761863.1">
    <property type="nucleotide sequence ID" value="NZ_JARMDZ010000007.1"/>
</dbReference>
<keyword evidence="4" id="KW-0808">Transferase</keyword>
<dbReference type="PANTHER" id="PTHR18964">
    <property type="entry name" value="ROK (REPRESSOR, ORF, KINASE) FAMILY"/>
    <property type="match status" value="1"/>
</dbReference>
<dbReference type="Gene3D" id="3.30.420.40">
    <property type="match status" value="2"/>
</dbReference>
<dbReference type="CDD" id="cd24062">
    <property type="entry name" value="ASKHA_NBD_ROK_BsGLK-like"/>
    <property type="match status" value="1"/>
</dbReference>
<evidence type="ECO:0000313" key="9">
    <source>
        <dbReference type="EMBL" id="OMH99912.1"/>
    </source>
</evidence>
<dbReference type="PANTHER" id="PTHR18964:SF149">
    <property type="entry name" value="BIFUNCTIONAL UDP-N-ACETYLGLUCOSAMINE 2-EPIMERASE_N-ACETYLMANNOSAMINE KINASE"/>
    <property type="match status" value="1"/>
</dbReference>
<protein>
    <recommendedName>
        <fullName evidence="3">Glucokinase</fullName>
        <ecNumber evidence="2">2.7.1.2</ecNumber>
    </recommendedName>
    <alternativeName>
        <fullName evidence="8">Glucose kinase</fullName>
    </alternativeName>
</protein>
<dbReference type="GO" id="GO:0005737">
    <property type="term" value="C:cytoplasm"/>
    <property type="evidence" value="ECO:0007669"/>
    <property type="project" value="InterPro"/>
</dbReference>
<gene>
    <name evidence="9" type="ORF">BW143_19715</name>
</gene>
<dbReference type="NCBIfam" id="TIGR00744">
    <property type="entry name" value="ROK_glcA_fam"/>
    <property type="match status" value="1"/>
</dbReference>
<evidence type="ECO:0000256" key="5">
    <source>
        <dbReference type="ARBA" id="ARBA00022741"/>
    </source>
</evidence>
<evidence type="ECO:0000256" key="8">
    <source>
        <dbReference type="ARBA" id="ARBA00032386"/>
    </source>
</evidence>
<dbReference type="EC" id="2.7.1.2" evidence="2"/>
<evidence type="ECO:0000256" key="6">
    <source>
        <dbReference type="ARBA" id="ARBA00022777"/>
    </source>
</evidence>
<accession>A0A1R1QAZ0</accession>
<keyword evidence="5" id="KW-0547">Nucleotide-binding</keyword>
<evidence type="ECO:0000256" key="2">
    <source>
        <dbReference type="ARBA" id="ARBA00012323"/>
    </source>
</evidence>
<dbReference type="GO" id="GO:0004340">
    <property type="term" value="F:glucokinase activity"/>
    <property type="evidence" value="ECO:0007669"/>
    <property type="project" value="UniProtKB-EC"/>
</dbReference>